<dbReference type="RefSeq" id="WP_042233345.1">
    <property type="nucleotide sequence ID" value="NZ_CP026520.1"/>
</dbReference>
<dbReference type="EMBL" id="CP026520">
    <property type="protein sequence ID" value="QAV20805.1"/>
    <property type="molecule type" value="Genomic_DNA"/>
</dbReference>
<feature type="domain" description="RNA polymerase sigma-70 region 2" evidence="6">
    <location>
        <begin position="26"/>
        <end position="93"/>
    </location>
</feature>
<dbReference type="SUPFAM" id="SSF88946">
    <property type="entry name" value="Sigma2 domain of RNA polymerase sigma factors"/>
    <property type="match status" value="1"/>
</dbReference>
<keyword evidence="4" id="KW-0238">DNA-binding</keyword>
<dbReference type="InterPro" id="IPR014284">
    <property type="entry name" value="RNA_pol_sigma-70_dom"/>
</dbReference>
<comment type="similarity">
    <text evidence="1">Belongs to the sigma-70 factor family. ECF subfamily.</text>
</comment>
<dbReference type="InterPro" id="IPR013325">
    <property type="entry name" value="RNA_pol_sigma_r2"/>
</dbReference>
<dbReference type="Proteomes" id="UP001527202">
    <property type="component" value="Unassembled WGS sequence"/>
</dbReference>
<keyword evidence="5" id="KW-0804">Transcription</keyword>
<evidence type="ECO:0000259" key="6">
    <source>
        <dbReference type="Pfam" id="PF04542"/>
    </source>
</evidence>
<evidence type="ECO:0000256" key="3">
    <source>
        <dbReference type="ARBA" id="ARBA00023082"/>
    </source>
</evidence>
<dbReference type="GO" id="GO:0016987">
    <property type="term" value="F:sigma factor activity"/>
    <property type="evidence" value="ECO:0007669"/>
    <property type="project" value="UniProtKB-KW"/>
</dbReference>
<reference evidence="8 11" key="2">
    <citation type="submission" date="2022-05" db="EMBL/GenBank/DDBJ databases">
        <title>Genome Sequencing of Bee-Associated Microbes.</title>
        <authorList>
            <person name="Dunlap C."/>
        </authorList>
    </citation>
    <scope>NUCLEOTIDE SEQUENCE [LARGE SCALE GENOMIC DNA]</scope>
    <source>
        <strain evidence="8 11">NRRL B-23120</strain>
    </source>
</reference>
<evidence type="ECO:0000313" key="8">
    <source>
        <dbReference type="EMBL" id="MCY9597349.1"/>
    </source>
</evidence>
<reference evidence="9 10" key="1">
    <citation type="submission" date="2018-01" db="EMBL/GenBank/DDBJ databases">
        <title>The whole genome sequencing and assembly of Paenibacillus chitinolyticus KCCM 41400 strain.</title>
        <authorList>
            <person name="Kim J.-Y."/>
            <person name="Park M.-K."/>
            <person name="Lee Y.-J."/>
            <person name="Yi H."/>
            <person name="Bahn Y.-S."/>
            <person name="Kim J.F."/>
            <person name="Lee D.-W."/>
        </authorList>
    </citation>
    <scope>NUCLEOTIDE SEQUENCE [LARGE SCALE GENOMIC DNA]</scope>
    <source>
        <strain evidence="9 10">KCCM 41400</strain>
    </source>
</reference>
<keyword evidence="3" id="KW-0731">Sigma factor</keyword>
<keyword evidence="2" id="KW-0805">Transcription regulation</keyword>
<dbReference type="InterPro" id="IPR013249">
    <property type="entry name" value="RNA_pol_sigma70_r4_t2"/>
</dbReference>
<dbReference type="GO" id="GO:0006352">
    <property type="term" value="P:DNA-templated transcription initiation"/>
    <property type="evidence" value="ECO:0007669"/>
    <property type="project" value="InterPro"/>
</dbReference>
<dbReference type="Pfam" id="PF04542">
    <property type="entry name" value="Sigma70_r2"/>
    <property type="match status" value="1"/>
</dbReference>
<dbReference type="Gene3D" id="1.10.10.10">
    <property type="entry name" value="Winged helix-like DNA-binding domain superfamily/Winged helix DNA-binding domain"/>
    <property type="match status" value="1"/>
</dbReference>
<sequence>MEKSEEWLVRGMSEQNPAALESLMDLYASNIYGLVHRILQGAVSREDIEECVSDVFAAAWNRTAEYEPRRGSYKTWLLILAKYKALDYRRRLRPETRSGKMLVETELMAETDTEQIVLDRETQEEFLALIDRLEDKDRIIFYRRYYYYESVEEIAAAVGLTAKAVENRLYRARKKLKEQMETVRTEGIS</sequence>
<dbReference type="Proteomes" id="UP000288943">
    <property type="component" value="Chromosome"/>
</dbReference>
<dbReference type="InterPro" id="IPR007627">
    <property type="entry name" value="RNA_pol_sigma70_r2"/>
</dbReference>
<feature type="domain" description="RNA polymerase sigma factor 70 region 4 type 2" evidence="7">
    <location>
        <begin position="124"/>
        <end position="176"/>
    </location>
</feature>
<evidence type="ECO:0000313" key="9">
    <source>
        <dbReference type="EMBL" id="QAV20805.1"/>
    </source>
</evidence>
<dbReference type="Pfam" id="PF08281">
    <property type="entry name" value="Sigma70_r4_2"/>
    <property type="match status" value="1"/>
</dbReference>
<evidence type="ECO:0000256" key="4">
    <source>
        <dbReference type="ARBA" id="ARBA00023125"/>
    </source>
</evidence>
<organism evidence="9 10">
    <name type="scientific">Paenibacillus chitinolyticus</name>
    <dbReference type="NCBI Taxonomy" id="79263"/>
    <lineage>
        <taxon>Bacteria</taxon>
        <taxon>Bacillati</taxon>
        <taxon>Bacillota</taxon>
        <taxon>Bacilli</taxon>
        <taxon>Bacillales</taxon>
        <taxon>Paenibacillaceae</taxon>
        <taxon>Paenibacillus</taxon>
    </lineage>
</organism>
<dbReference type="AlphaFoldDB" id="A0A410X2G9"/>
<dbReference type="GeneID" id="95378096"/>
<dbReference type="EMBL" id="JAMDMJ010000020">
    <property type="protein sequence ID" value="MCY9597349.1"/>
    <property type="molecule type" value="Genomic_DNA"/>
</dbReference>
<dbReference type="InterPro" id="IPR039425">
    <property type="entry name" value="RNA_pol_sigma-70-like"/>
</dbReference>
<proteinExistence type="inferred from homology"/>
<name>A0A410X2G9_9BACL</name>
<dbReference type="PANTHER" id="PTHR43133:SF8">
    <property type="entry name" value="RNA POLYMERASE SIGMA FACTOR HI_1459-RELATED"/>
    <property type="match status" value="1"/>
</dbReference>
<dbReference type="GO" id="GO:0003677">
    <property type="term" value="F:DNA binding"/>
    <property type="evidence" value="ECO:0007669"/>
    <property type="project" value="UniProtKB-KW"/>
</dbReference>
<evidence type="ECO:0000256" key="5">
    <source>
        <dbReference type="ARBA" id="ARBA00023163"/>
    </source>
</evidence>
<evidence type="ECO:0000256" key="2">
    <source>
        <dbReference type="ARBA" id="ARBA00023015"/>
    </source>
</evidence>
<dbReference type="InterPro" id="IPR036388">
    <property type="entry name" value="WH-like_DNA-bd_sf"/>
</dbReference>
<dbReference type="SUPFAM" id="SSF88659">
    <property type="entry name" value="Sigma3 and sigma4 domains of RNA polymerase sigma factors"/>
    <property type="match status" value="1"/>
</dbReference>
<evidence type="ECO:0000313" key="10">
    <source>
        <dbReference type="Proteomes" id="UP000288943"/>
    </source>
</evidence>
<dbReference type="NCBIfam" id="TIGR02937">
    <property type="entry name" value="sigma70-ECF"/>
    <property type="match status" value="1"/>
</dbReference>
<gene>
    <name evidence="8" type="ORF">M5X16_16430</name>
    <name evidence="9" type="ORF">PC41400_25220</name>
</gene>
<protein>
    <submittedName>
        <fullName evidence="9">RNA polymerase subunit sigma-70</fullName>
    </submittedName>
    <submittedName>
        <fullName evidence="8">Sigma-70 family RNA polymerase sigma factor</fullName>
    </submittedName>
</protein>
<dbReference type="OrthoDB" id="2678696at2"/>
<dbReference type="PANTHER" id="PTHR43133">
    <property type="entry name" value="RNA POLYMERASE ECF-TYPE SIGMA FACTO"/>
    <property type="match status" value="1"/>
</dbReference>
<dbReference type="Gene3D" id="1.10.1740.10">
    <property type="match status" value="1"/>
</dbReference>
<evidence type="ECO:0000313" key="11">
    <source>
        <dbReference type="Proteomes" id="UP001527202"/>
    </source>
</evidence>
<keyword evidence="11" id="KW-1185">Reference proteome</keyword>
<evidence type="ECO:0000259" key="7">
    <source>
        <dbReference type="Pfam" id="PF08281"/>
    </source>
</evidence>
<dbReference type="KEGG" id="pchi:PC41400_25220"/>
<accession>A0A410X2G9</accession>
<dbReference type="InterPro" id="IPR013324">
    <property type="entry name" value="RNA_pol_sigma_r3/r4-like"/>
</dbReference>
<evidence type="ECO:0000256" key="1">
    <source>
        <dbReference type="ARBA" id="ARBA00010641"/>
    </source>
</evidence>